<feature type="transmembrane region" description="Helical" evidence="1">
    <location>
        <begin position="333"/>
        <end position="352"/>
    </location>
</feature>
<gene>
    <name evidence="2" type="ORF">UFOPK3381_00839</name>
</gene>
<protein>
    <submittedName>
        <fullName evidence="2">Unannotated protein</fullName>
    </submittedName>
</protein>
<dbReference type="EMBL" id="CAFBLN010000030">
    <property type="protein sequence ID" value="CAB4871612.1"/>
    <property type="molecule type" value="Genomic_DNA"/>
</dbReference>
<evidence type="ECO:0000313" key="2">
    <source>
        <dbReference type="EMBL" id="CAB4871612.1"/>
    </source>
</evidence>
<accession>A0A6J7DKY4</accession>
<name>A0A6J7DKY4_9ZZZZ</name>
<dbReference type="AlphaFoldDB" id="A0A6J7DKY4"/>
<feature type="transmembrane region" description="Helical" evidence="1">
    <location>
        <begin position="158"/>
        <end position="181"/>
    </location>
</feature>
<sequence>MGFLVIVIAISLVGAWQYRWICDDAMINFHIVDNFVHGHGPVFNVGERTEVYSDPLWVAALIVMRIALWFVPLGWSALLLGLGFSALGFYFAGRAIAWQNRGSIPTAWPVGLATLAVIPPVWEFMTSGLEIGMTIAWIGASYYLVVRRHSNVGSPTRAAFLLGLGVLIRPDLLILVLWFLATWFITDQSWFMSTTQRVRRFFLAGIFAFSLPVLYELFRMAYFASLVPNTGLVKSATSLWISQGLSYLLNFFNPYWLWIPVGVLVLLQISRGFAVRDDRRTAFVTLSPLIGGLLLMGYFVVIGGDFMHGRLLIPGLFCLLMNGSLNLATRWRIALLVVIAAWVVVCASLLRWTESPLLYTTIGDERIITLGLSGVDHPITQNDFASSKWFGYGQQLRIGAEQYAPGRDGLVLGSNPRVFVALPSHLPPIVGGRNGLGNVLIAATRPIGQVGYAAGQRVYIFDELSLANPVSSHFTVHLRGKPGHEKVASMAWYLARFGTPGDAGQLNRYRRISNFEKVLPADVVAARDALACGELRTYLRGITAPLTPRLLVSNVLHSFANTTMKFDANPVVARTELCKPH</sequence>
<proteinExistence type="predicted"/>
<feature type="transmembrane region" description="Helical" evidence="1">
    <location>
        <begin position="104"/>
        <end position="122"/>
    </location>
</feature>
<keyword evidence="1" id="KW-0472">Membrane</keyword>
<feature type="transmembrane region" description="Helical" evidence="1">
    <location>
        <begin position="255"/>
        <end position="274"/>
    </location>
</feature>
<feature type="transmembrane region" description="Helical" evidence="1">
    <location>
        <begin position="66"/>
        <end position="92"/>
    </location>
</feature>
<evidence type="ECO:0000256" key="1">
    <source>
        <dbReference type="SAM" id="Phobius"/>
    </source>
</evidence>
<feature type="transmembrane region" description="Helical" evidence="1">
    <location>
        <begin position="307"/>
        <end position="326"/>
    </location>
</feature>
<organism evidence="2">
    <name type="scientific">freshwater metagenome</name>
    <dbReference type="NCBI Taxonomy" id="449393"/>
    <lineage>
        <taxon>unclassified sequences</taxon>
        <taxon>metagenomes</taxon>
        <taxon>ecological metagenomes</taxon>
    </lineage>
</organism>
<feature type="transmembrane region" description="Helical" evidence="1">
    <location>
        <begin position="201"/>
        <end position="218"/>
    </location>
</feature>
<keyword evidence="1" id="KW-0812">Transmembrane</keyword>
<keyword evidence="1" id="KW-1133">Transmembrane helix</keyword>
<feature type="transmembrane region" description="Helical" evidence="1">
    <location>
        <begin position="281"/>
        <end position="301"/>
    </location>
</feature>
<reference evidence="2" key="1">
    <citation type="submission" date="2020-05" db="EMBL/GenBank/DDBJ databases">
        <authorList>
            <person name="Chiriac C."/>
            <person name="Salcher M."/>
            <person name="Ghai R."/>
            <person name="Kavagutti S V."/>
        </authorList>
    </citation>
    <scope>NUCLEOTIDE SEQUENCE</scope>
</reference>